<dbReference type="PANTHER" id="PTHR35046">
    <property type="entry name" value="ZINC KNUCKLE (CCHC-TYPE) FAMILY PROTEIN"/>
    <property type="match status" value="1"/>
</dbReference>
<proteinExistence type="predicted"/>
<dbReference type="PANTHER" id="PTHR35046:SF9">
    <property type="entry name" value="RNA-DIRECTED DNA POLYMERASE"/>
    <property type="match status" value="1"/>
</dbReference>
<dbReference type="GeneID" id="104704649"/>
<organism evidence="2 3">
    <name type="scientific">Camelina sativa</name>
    <name type="common">False flax</name>
    <name type="synonym">Myagrum sativum</name>
    <dbReference type="NCBI Taxonomy" id="90675"/>
    <lineage>
        <taxon>Eukaryota</taxon>
        <taxon>Viridiplantae</taxon>
        <taxon>Streptophyta</taxon>
        <taxon>Embryophyta</taxon>
        <taxon>Tracheophyta</taxon>
        <taxon>Spermatophyta</taxon>
        <taxon>Magnoliopsida</taxon>
        <taxon>eudicotyledons</taxon>
        <taxon>Gunneridae</taxon>
        <taxon>Pentapetalae</taxon>
        <taxon>rosids</taxon>
        <taxon>malvids</taxon>
        <taxon>Brassicales</taxon>
        <taxon>Brassicaceae</taxon>
        <taxon>Camelineae</taxon>
        <taxon>Camelina</taxon>
    </lineage>
</organism>
<gene>
    <name evidence="3" type="primary">LOC104704649</name>
</gene>
<evidence type="ECO:0000256" key="1">
    <source>
        <dbReference type="SAM" id="MobiDB-lite"/>
    </source>
</evidence>
<evidence type="ECO:0000313" key="3">
    <source>
        <dbReference type="RefSeq" id="XP_010419002.1"/>
    </source>
</evidence>
<protein>
    <submittedName>
        <fullName evidence="3">Uncharacterized protein LOC104704649</fullName>
    </submittedName>
</protein>
<dbReference type="SUPFAM" id="SSF56672">
    <property type="entry name" value="DNA/RNA polymerases"/>
    <property type="match status" value="1"/>
</dbReference>
<dbReference type="Proteomes" id="UP000694864">
    <property type="component" value="Chromosome 7"/>
</dbReference>
<keyword evidence="2" id="KW-1185">Reference proteome</keyword>
<reference evidence="3" key="2">
    <citation type="submission" date="2025-08" db="UniProtKB">
        <authorList>
            <consortium name="RefSeq"/>
        </authorList>
    </citation>
    <scope>IDENTIFICATION</scope>
    <source>
        <tissue evidence="3">Leaf</tissue>
    </source>
</reference>
<feature type="region of interest" description="Disordered" evidence="1">
    <location>
        <begin position="187"/>
        <end position="217"/>
    </location>
</feature>
<dbReference type="Gene3D" id="3.10.10.10">
    <property type="entry name" value="HIV Type 1 Reverse Transcriptase, subunit A, domain 1"/>
    <property type="match status" value="1"/>
</dbReference>
<name>A0ABM0T0M7_CAMSA</name>
<feature type="compositionally biased region" description="Basic and acidic residues" evidence="1">
    <location>
        <begin position="200"/>
        <end position="217"/>
    </location>
</feature>
<evidence type="ECO:0000313" key="2">
    <source>
        <dbReference type="Proteomes" id="UP000694864"/>
    </source>
</evidence>
<sequence length="217" mass="25007">MVEKLGLEVLKHPKPYALQWLNEKGEMSVKEQVKVPLSIGKYQDEVMCDILPMDASHILLRHPWQSDRQVVHNGFTNRHTFEHNGRKTTLIPMTPHEVYLDQLSMKQWTAKQTEPIDTKGKSKVNHNSLLFVYKETLACSTNPELVLPSKIELVLQEYKDVFPEDNPIGLPPIREIEHQIDFVSGAALPNRPAYRTNPTETKEPERQVNELMDKGHI</sequence>
<dbReference type="RefSeq" id="XP_010419002.1">
    <property type="nucleotide sequence ID" value="XM_010420700.1"/>
</dbReference>
<dbReference type="InterPro" id="IPR043502">
    <property type="entry name" value="DNA/RNA_pol_sf"/>
</dbReference>
<reference evidence="2" key="1">
    <citation type="journal article" date="2014" name="Nat. Commun.">
        <title>The emerging biofuel crop Camelina sativa retains a highly undifferentiated hexaploid genome structure.</title>
        <authorList>
            <person name="Kagale S."/>
            <person name="Koh C."/>
            <person name="Nixon J."/>
            <person name="Bollina V."/>
            <person name="Clarke W.E."/>
            <person name="Tuteja R."/>
            <person name="Spillane C."/>
            <person name="Robinson S.J."/>
            <person name="Links M.G."/>
            <person name="Clarke C."/>
            <person name="Higgins E.E."/>
            <person name="Huebert T."/>
            <person name="Sharpe A.G."/>
            <person name="Parkin I.A."/>
        </authorList>
    </citation>
    <scope>NUCLEOTIDE SEQUENCE [LARGE SCALE GENOMIC DNA]</scope>
    <source>
        <strain evidence="2">cv. DH55</strain>
    </source>
</reference>
<accession>A0ABM0T0M7</accession>
<dbReference type="CDD" id="cd00303">
    <property type="entry name" value="retropepsin_like"/>
    <property type="match status" value="1"/>
</dbReference>